<organism evidence="1 2">
    <name type="scientific">Microbacterium schleiferi</name>
    <dbReference type="NCBI Taxonomy" id="69362"/>
    <lineage>
        <taxon>Bacteria</taxon>
        <taxon>Bacillati</taxon>
        <taxon>Actinomycetota</taxon>
        <taxon>Actinomycetes</taxon>
        <taxon>Micrococcales</taxon>
        <taxon>Microbacteriaceae</taxon>
        <taxon>Microbacterium</taxon>
    </lineage>
</organism>
<name>A0A7S8MZK3_9MICO</name>
<evidence type="ECO:0000313" key="2">
    <source>
        <dbReference type="Proteomes" id="UP000594480"/>
    </source>
</evidence>
<accession>A0A7S8MZK3</accession>
<sequence length="159" mass="16288">MRALGPAPTPTPTGFASEAEALAAAEATYRAYVDALNQVDLGDPSTFEEVYRWTTGDANAAIRTSLSSMAAEGWTVVGDSTVALVEPAPLGNAENAAVVLAVCVDVSGVDVVDASGVSQVQADRNDKESLSVSLEYSTTSPTGALIGSFDGREGEPECT</sequence>
<dbReference type="EMBL" id="CP064760">
    <property type="protein sequence ID" value="QPE05628.1"/>
    <property type="molecule type" value="Genomic_DNA"/>
</dbReference>
<gene>
    <name evidence="1" type="ORF">IT882_06425</name>
</gene>
<proteinExistence type="predicted"/>
<keyword evidence="2" id="KW-1185">Reference proteome</keyword>
<dbReference type="RefSeq" id="WP_195693643.1">
    <property type="nucleotide sequence ID" value="NZ_CP064760.1"/>
</dbReference>
<dbReference type="AlphaFoldDB" id="A0A7S8MZK3"/>
<protein>
    <submittedName>
        <fullName evidence="1">Uncharacterized protein</fullName>
    </submittedName>
</protein>
<dbReference type="KEGG" id="msf:IT882_06425"/>
<evidence type="ECO:0000313" key="1">
    <source>
        <dbReference type="EMBL" id="QPE05628.1"/>
    </source>
</evidence>
<reference evidence="1 2" key="1">
    <citation type="submission" date="2020-11" db="EMBL/GenBank/DDBJ databases">
        <title>Amino acid is mineralized and recycled by bacteria in oceanic microbiome.</title>
        <authorList>
            <person name="Zheng L.Y."/>
        </authorList>
    </citation>
    <scope>NUCLEOTIDE SEQUENCE [LARGE SCALE GENOMIC DNA]</scope>
    <source>
        <strain evidence="1 2">A32-1</strain>
    </source>
</reference>
<dbReference type="Proteomes" id="UP000594480">
    <property type="component" value="Chromosome"/>
</dbReference>